<dbReference type="Proteomes" id="UP000007029">
    <property type="component" value="Chromosome"/>
</dbReference>
<organism evidence="3 4">
    <name type="scientific">Roseobacter denitrificans (strain ATCC 33942 / OCh 114)</name>
    <name type="common">Erythrobacter sp. (strain OCh 114)</name>
    <name type="synonym">Roseobacter denitrificans</name>
    <dbReference type="NCBI Taxonomy" id="375451"/>
    <lineage>
        <taxon>Bacteria</taxon>
        <taxon>Pseudomonadati</taxon>
        <taxon>Pseudomonadota</taxon>
        <taxon>Alphaproteobacteria</taxon>
        <taxon>Rhodobacterales</taxon>
        <taxon>Roseobacteraceae</taxon>
        <taxon>Roseobacter</taxon>
    </lineage>
</organism>
<comment type="similarity">
    <text evidence="1">Belongs to the short-chain dehydrogenases/reductases (SDR) family.</text>
</comment>
<proteinExistence type="inferred from homology"/>
<keyword evidence="4" id="KW-1185">Reference proteome</keyword>
<dbReference type="InterPro" id="IPR002347">
    <property type="entry name" value="SDR_fam"/>
</dbReference>
<dbReference type="PRINTS" id="PR00081">
    <property type="entry name" value="GDHRDH"/>
</dbReference>
<protein>
    <submittedName>
        <fullName evidence="3">Short chain dehydrogenase, putative</fullName>
    </submittedName>
</protein>
<dbReference type="EMBL" id="CP000362">
    <property type="protein sequence ID" value="ABG33225.1"/>
    <property type="molecule type" value="Genomic_DNA"/>
</dbReference>
<accession>Q161W8</accession>
<evidence type="ECO:0000313" key="3">
    <source>
        <dbReference type="EMBL" id="ABG33225.1"/>
    </source>
</evidence>
<dbReference type="KEGG" id="rde:RD1_3756"/>
<dbReference type="SUPFAM" id="SSF51735">
    <property type="entry name" value="NAD(P)-binding Rossmann-fold domains"/>
    <property type="match status" value="1"/>
</dbReference>
<dbReference type="AlphaFoldDB" id="Q161W8"/>
<evidence type="ECO:0000256" key="2">
    <source>
        <dbReference type="ARBA" id="ARBA00023002"/>
    </source>
</evidence>
<dbReference type="PANTHER" id="PTHR48107">
    <property type="entry name" value="NADPH-DEPENDENT ALDEHYDE REDUCTASE-LIKE PROTEIN, CHLOROPLASTIC-RELATED"/>
    <property type="match status" value="1"/>
</dbReference>
<reference evidence="3 4" key="1">
    <citation type="journal article" date="2007" name="J. Bacteriol.">
        <title>The complete genome sequence of Roseobacter denitrificans reveals a mixotrophic rather than photosynthetic metabolism.</title>
        <authorList>
            <person name="Swingley W.D."/>
            <person name="Sadekar S."/>
            <person name="Mastrian S.D."/>
            <person name="Matthies H.J."/>
            <person name="Hao J."/>
            <person name="Ramos H."/>
            <person name="Acharya C.R."/>
            <person name="Conrad A.L."/>
            <person name="Taylor H.L."/>
            <person name="Dejesa L.C."/>
            <person name="Shah M.K."/>
            <person name="O'huallachain M.E."/>
            <person name="Lince M.T."/>
            <person name="Blankenship R.E."/>
            <person name="Beatty J.T."/>
            <person name="Touchman J.W."/>
        </authorList>
    </citation>
    <scope>NUCLEOTIDE SEQUENCE [LARGE SCALE GENOMIC DNA]</scope>
    <source>
        <strain evidence="4">ATCC 33942 / OCh 114</strain>
    </source>
</reference>
<dbReference type="STRING" id="375451.RD1_3756"/>
<evidence type="ECO:0000313" key="4">
    <source>
        <dbReference type="Proteomes" id="UP000007029"/>
    </source>
</evidence>
<dbReference type="FunFam" id="3.40.50.720:FF:000084">
    <property type="entry name" value="Short-chain dehydrogenase reductase"/>
    <property type="match status" value="1"/>
</dbReference>
<gene>
    <name evidence="3" type="ordered locus">RD1_3756</name>
</gene>
<dbReference type="PANTHER" id="PTHR48107:SF7">
    <property type="entry name" value="RE15974P"/>
    <property type="match status" value="1"/>
</dbReference>
<keyword evidence="2" id="KW-0560">Oxidoreductase</keyword>
<sequence>MGAAALGTTDASAKTNPAAPLAGKVAIVTGARANLGRGFAERLAQMGADVVVHYHRAETQAEAEQTAQLVRDAGRRAVLVQGDLGKSATAVAMFDLAEAEFGGADILVHTAGTIIKKPVADFIDAEFEQLLNDNTKTTFYAMREAARRLRDDGRIIAVGTSLTAGAAPGYAVYGGTKAPVEEFTRMMAKELGARRITVNTIAPGPLDTSFFHAAETPQTVAFAAGLAAEGRLGTVADVVPAMAALALPEGQWTNGQTVFINGGYLTR</sequence>
<dbReference type="PRINTS" id="PR00080">
    <property type="entry name" value="SDRFAMILY"/>
</dbReference>
<dbReference type="HOGENOM" id="CLU_010194_1_3_5"/>
<evidence type="ECO:0000256" key="1">
    <source>
        <dbReference type="ARBA" id="ARBA00006484"/>
    </source>
</evidence>
<dbReference type="eggNOG" id="COG1028">
    <property type="taxonomic scope" value="Bacteria"/>
</dbReference>
<dbReference type="Pfam" id="PF13561">
    <property type="entry name" value="adh_short_C2"/>
    <property type="match status" value="1"/>
</dbReference>
<dbReference type="Gene3D" id="3.40.50.720">
    <property type="entry name" value="NAD(P)-binding Rossmann-like Domain"/>
    <property type="match status" value="1"/>
</dbReference>
<name>Q161W8_ROSDO</name>
<dbReference type="GO" id="GO:0016614">
    <property type="term" value="F:oxidoreductase activity, acting on CH-OH group of donors"/>
    <property type="evidence" value="ECO:0007669"/>
    <property type="project" value="UniProtKB-ARBA"/>
</dbReference>
<dbReference type="InterPro" id="IPR036291">
    <property type="entry name" value="NAD(P)-bd_dom_sf"/>
</dbReference>